<dbReference type="Proteomes" id="UP000019275">
    <property type="component" value="Unassembled WGS sequence"/>
</dbReference>
<dbReference type="RefSeq" id="WP_152536873.1">
    <property type="nucleotide sequence ID" value="NZ_ARZX01000050.1"/>
</dbReference>
<dbReference type="PANTHER" id="PTHR11070:SF2">
    <property type="entry name" value="ATP-DEPENDENT DNA HELICASE SRS2"/>
    <property type="match status" value="1"/>
</dbReference>
<evidence type="ECO:0000256" key="7">
    <source>
        <dbReference type="ARBA" id="ARBA00023235"/>
    </source>
</evidence>
<evidence type="ECO:0000259" key="14">
    <source>
        <dbReference type="PROSITE" id="PS51198"/>
    </source>
</evidence>
<comment type="caution">
    <text evidence="16">The sequence shown here is derived from an EMBL/GenBank/DDBJ whole genome shotgun (WGS) entry which is preliminary data.</text>
</comment>
<evidence type="ECO:0000256" key="10">
    <source>
        <dbReference type="ARBA" id="ARBA00034923"/>
    </source>
</evidence>
<evidence type="ECO:0000256" key="3">
    <source>
        <dbReference type="ARBA" id="ARBA00022801"/>
    </source>
</evidence>
<keyword evidence="17" id="KW-1185">Reference proteome</keyword>
<evidence type="ECO:0000313" key="16">
    <source>
        <dbReference type="EMBL" id="EWH09824.1"/>
    </source>
</evidence>
<dbReference type="InterPro" id="IPR000212">
    <property type="entry name" value="DNA_helicase_UvrD/REP"/>
</dbReference>
<dbReference type="EMBL" id="ARZX01000050">
    <property type="protein sequence ID" value="EWH09824.1"/>
    <property type="molecule type" value="Genomic_DNA"/>
</dbReference>
<sequence length="1017" mass="119769">MNGIERLKENLNEQQLEAVTETEGFVRVIAGAGSGKTKALTQRYVYIVEALGINSSNILCVTFTNKASQEMRKRVKKLVGENSDLSYITTYHGFCVRVLREDINKIKYPKNFIIMDVEDQKTVLRQVYNELGLTSKVFTFKQVLRYISKQKTSQEYLQYILESKKKETDNEIEKVFIRYLEKQQRNFALDFDDLLNFALYIFVNNPDVLEKWQKRLHYIQVDETQDSSQKQFMLIEMLSQFHKNLFVVGDPDQTIYEWRGAKPEILVDFDKQFTDSKTIIMNQNYRSTPNILSLGNHIIKNNKIRVDKDMFTQNPEGVEVVHFHGENDYEEGLWVANEIKRLIADENCKHSDFAILYRANHISRSIEQSLIRENIPYSVFGGIRFFERKEIKDVLAYLRLIEFEDDFSFLRVVNTPSRGLGKKFIENVAKIAEKENISLYSALQQNISQKDLSRKGAIEFIELIEKYKKAKTDLIISDLVKEIMDESGLSAYYRTDGDTDRLDNIKELQNSIILLETQDEEQINLTEYLQEIALYTDMDIEDDRNDRVKLMTIHTSKGLEFPYVFLCGFTEGVIPSAMSIKERRAKALEEERRLTYVAITRAEKAFYMTESEGFNFSTGLNKYPSRFLFEISDNYFVRKGELSQEIINEAKKQLKLDASRQLIQKKFDVGDLVNHFIWKQGKVIEVNEEKGEYQIEFIETGKTKPINFEFRGLTKIEKPTEHKEEEKIEKSKSDDDSNSFAENEIQIKESNKTEIVKNKSEKKPEENKEFKLDKKIQAKIKRFAKKEYPDDKEMRDYVYKNQVEAFLYMTAVTDNELEEFAIKQYKNDYCMQQHIYDKNVVAKKYMASVKDSEIEILAKKDYPLDYEMQQYVYDKQLDAKQKMSKFEDSHIRKKAIAEYPNDYEMQVYSYEKFISERKEKKDTSKVLIDFEQKKKEARKRIVDLKEEKAELEKIKGENSKSELLSEPKKSDKEIAKEQETEEKILSPTMYKSNSGESESIKESTNNKKQFWWKKLWS</sequence>
<dbReference type="Pfam" id="PF13361">
    <property type="entry name" value="UvrD_C"/>
    <property type="match status" value="1"/>
</dbReference>
<evidence type="ECO:0000256" key="8">
    <source>
        <dbReference type="ARBA" id="ARBA00034617"/>
    </source>
</evidence>
<dbReference type="Gene3D" id="1.10.10.160">
    <property type="match status" value="1"/>
</dbReference>
<evidence type="ECO:0000256" key="1">
    <source>
        <dbReference type="ARBA" id="ARBA00009922"/>
    </source>
</evidence>
<dbReference type="InterPro" id="IPR013986">
    <property type="entry name" value="DExx_box_DNA_helicase_dom_sf"/>
</dbReference>
<dbReference type="Gene3D" id="1.10.486.10">
    <property type="entry name" value="PCRA, domain 4"/>
    <property type="match status" value="1"/>
</dbReference>
<dbReference type="PANTHER" id="PTHR11070">
    <property type="entry name" value="UVRD / RECB / PCRA DNA HELICASE FAMILY MEMBER"/>
    <property type="match status" value="1"/>
</dbReference>
<dbReference type="InterPro" id="IPR014017">
    <property type="entry name" value="DNA_helicase_UvrD-like_C"/>
</dbReference>
<organism evidence="16 17">
    <name type="scientific">Cellulophaga geojensis KL-A</name>
    <dbReference type="NCBI Taxonomy" id="1328323"/>
    <lineage>
        <taxon>Bacteria</taxon>
        <taxon>Pseudomonadati</taxon>
        <taxon>Bacteroidota</taxon>
        <taxon>Flavobacteriia</taxon>
        <taxon>Flavobacteriales</taxon>
        <taxon>Flavobacteriaceae</taxon>
        <taxon>Cellulophaga</taxon>
    </lineage>
</organism>
<dbReference type="Gene3D" id="3.40.50.300">
    <property type="entry name" value="P-loop containing nucleotide triphosphate hydrolases"/>
    <property type="match status" value="2"/>
</dbReference>
<evidence type="ECO:0000256" key="11">
    <source>
        <dbReference type="ARBA" id="ARBA00048988"/>
    </source>
</evidence>
<feature type="domain" description="UvrD-like helicase ATP-binding" evidence="14">
    <location>
        <begin position="9"/>
        <end position="288"/>
    </location>
</feature>
<keyword evidence="2 12" id="KW-0547">Nucleotide-binding</keyword>
<gene>
    <name evidence="16" type="ORF">KLA_17122</name>
</gene>
<dbReference type="SUPFAM" id="SSF52540">
    <property type="entry name" value="P-loop containing nucleoside triphosphate hydrolases"/>
    <property type="match status" value="1"/>
</dbReference>
<evidence type="ECO:0000256" key="2">
    <source>
        <dbReference type="ARBA" id="ARBA00022741"/>
    </source>
</evidence>
<evidence type="ECO:0000256" key="12">
    <source>
        <dbReference type="PROSITE-ProRule" id="PRU00560"/>
    </source>
</evidence>
<comment type="similarity">
    <text evidence="1">Belongs to the helicase family. UvrD subfamily.</text>
</comment>
<comment type="catalytic activity">
    <reaction evidence="8">
        <text>Couples ATP hydrolysis with the unwinding of duplex DNA by translocating in the 3'-5' direction.</text>
        <dbReference type="EC" id="5.6.2.4"/>
    </reaction>
</comment>
<evidence type="ECO:0000256" key="5">
    <source>
        <dbReference type="ARBA" id="ARBA00022840"/>
    </source>
</evidence>
<keyword evidence="7" id="KW-0413">Isomerase</keyword>
<keyword evidence="4 12" id="KW-0347">Helicase</keyword>
<dbReference type="CDD" id="cd18807">
    <property type="entry name" value="SF1_C_UvrD"/>
    <property type="match status" value="1"/>
</dbReference>
<proteinExistence type="inferred from homology"/>
<keyword evidence="3 12" id="KW-0378">Hydrolase</keyword>
<dbReference type="Pfam" id="PF00580">
    <property type="entry name" value="UvrD-helicase"/>
    <property type="match status" value="1"/>
</dbReference>
<dbReference type="PROSITE" id="PS51198">
    <property type="entry name" value="UVRD_HELICASE_ATP_BIND"/>
    <property type="match status" value="1"/>
</dbReference>
<dbReference type="EC" id="5.6.2.4" evidence="9"/>
<dbReference type="InterPro" id="IPR014016">
    <property type="entry name" value="UvrD-like_ATP-bd"/>
</dbReference>
<keyword evidence="6" id="KW-0238">DNA-binding</keyword>
<feature type="compositionally biased region" description="Basic and acidic residues" evidence="13">
    <location>
        <begin position="719"/>
        <end position="735"/>
    </location>
</feature>
<accession>A0ABP3B2B3</accession>
<dbReference type="CDD" id="cd17932">
    <property type="entry name" value="DEXQc_UvrD"/>
    <property type="match status" value="1"/>
</dbReference>
<reference evidence="16 17" key="1">
    <citation type="journal article" date="2014" name="Genome Announc.">
        <title>Draft Genome Sequence of the Carrageenan-Degrading Bacterium Cellulophaga sp. Strain KL-A, Isolated from Decaying Marine Algae.</title>
        <authorList>
            <person name="Shan D."/>
            <person name="Ying J."/>
            <person name="Li X."/>
            <person name="Gao Z."/>
            <person name="Wei G."/>
            <person name="Shao Z."/>
        </authorList>
    </citation>
    <scope>NUCLEOTIDE SEQUENCE [LARGE SCALE GENOMIC DNA]</scope>
    <source>
        <strain evidence="16 17">KL-A</strain>
    </source>
</reference>
<feature type="domain" description="UvrD-like helicase C-terminal" evidence="15">
    <location>
        <begin position="289"/>
        <end position="558"/>
    </location>
</feature>
<protein>
    <recommendedName>
        <fullName evidence="9">DNA 3'-5' helicase</fullName>
        <ecNumber evidence="9">5.6.2.4</ecNumber>
    </recommendedName>
    <alternativeName>
        <fullName evidence="10">DNA 3'-5' helicase II</fullName>
    </alternativeName>
</protein>
<feature type="region of interest" description="Disordered" evidence="13">
    <location>
        <begin position="955"/>
        <end position="1017"/>
    </location>
</feature>
<dbReference type="PROSITE" id="PS51217">
    <property type="entry name" value="UVRD_HELICASE_CTER"/>
    <property type="match status" value="1"/>
</dbReference>
<keyword evidence="5 12" id="KW-0067">ATP-binding</keyword>
<name>A0ABP3B2B3_9FLAO</name>
<evidence type="ECO:0000256" key="9">
    <source>
        <dbReference type="ARBA" id="ARBA00034808"/>
    </source>
</evidence>
<dbReference type="InterPro" id="IPR027417">
    <property type="entry name" value="P-loop_NTPase"/>
</dbReference>
<evidence type="ECO:0000256" key="6">
    <source>
        <dbReference type="ARBA" id="ARBA00023125"/>
    </source>
</evidence>
<evidence type="ECO:0000259" key="15">
    <source>
        <dbReference type="PROSITE" id="PS51217"/>
    </source>
</evidence>
<comment type="catalytic activity">
    <reaction evidence="11">
        <text>ATP + H2O = ADP + phosphate + H(+)</text>
        <dbReference type="Rhea" id="RHEA:13065"/>
        <dbReference type="ChEBI" id="CHEBI:15377"/>
        <dbReference type="ChEBI" id="CHEBI:15378"/>
        <dbReference type="ChEBI" id="CHEBI:30616"/>
        <dbReference type="ChEBI" id="CHEBI:43474"/>
        <dbReference type="ChEBI" id="CHEBI:456216"/>
        <dbReference type="EC" id="5.6.2.4"/>
    </reaction>
</comment>
<feature type="binding site" evidence="12">
    <location>
        <begin position="30"/>
        <end position="37"/>
    </location>
    <ligand>
        <name>ATP</name>
        <dbReference type="ChEBI" id="CHEBI:30616"/>
    </ligand>
</feature>
<feature type="region of interest" description="Disordered" evidence="13">
    <location>
        <begin position="719"/>
        <end position="744"/>
    </location>
</feature>
<evidence type="ECO:0000256" key="13">
    <source>
        <dbReference type="SAM" id="MobiDB-lite"/>
    </source>
</evidence>
<feature type="compositionally biased region" description="Basic and acidic residues" evidence="13">
    <location>
        <begin position="955"/>
        <end position="984"/>
    </location>
</feature>
<dbReference type="GO" id="GO:0004386">
    <property type="term" value="F:helicase activity"/>
    <property type="evidence" value="ECO:0007669"/>
    <property type="project" value="UniProtKB-KW"/>
</dbReference>
<evidence type="ECO:0000313" key="17">
    <source>
        <dbReference type="Proteomes" id="UP000019275"/>
    </source>
</evidence>
<evidence type="ECO:0000256" key="4">
    <source>
        <dbReference type="ARBA" id="ARBA00022806"/>
    </source>
</evidence>